<keyword evidence="2" id="KW-1185">Reference proteome</keyword>
<gene>
    <name evidence="1" type="ORF">Gohar_018198</name>
</gene>
<sequence>MSPGTTAAPAVLPRAAGENLEAHNQARAVVGVGPLKWSKQPQGTKVTMVYWFASMTNHKYGANQLWGSRATTSHGG</sequence>
<dbReference type="Proteomes" id="UP000593560">
    <property type="component" value="Unassembled WGS sequence"/>
</dbReference>
<comment type="caution">
    <text evidence="1">The sequence shown here is derived from an EMBL/GenBank/DDBJ whole genome shotgun (WGS) entry which is preliminary data.</text>
</comment>
<reference evidence="1 2" key="1">
    <citation type="journal article" date="2019" name="Genome Biol. Evol.">
        <title>Insights into the evolution of the New World diploid cottons (Gossypium, subgenus Houzingenia) based on genome sequencing.</title>
        <authorList>
            <person name="Grover C.E."/>
            <person name="Arick M.A. 2nd"/>
            <person name="Thrash A."/>
            <person name="Conover J.L."/>
            <person name="Sanders W.S."/>
            <person name="Peterson D.G."/>
            <person name="Frelichowski J.E."/>
            <person name="Scheffler J.A."/>
            <person name="Scheffler B.E."/>
            <person name="Wendel J.F."/>
        </authorList>
    </citation>
    <scope>NUCLEOTIDE SEQUENCE [LARGE SCALE GENOMIC DNA]</scope>
    <source>
        <strain evidence="1">0</strain>
        <tissue evidence="1">Leaf</tissue>
    </source>
</reference>
<evidence type="ECO:0000313" key="1">
    <source>
        <dbReference type="EMBL" id="MBA0793815.1"/>
    </source>
</evidence>
<evidence type="ECO:0000313" key="2">
    <source>
        <dbReference type="Proteomes" id="UP000593560"/>
    </source>
</evidence>
<dbReference type="EMBL" id="JABFAD010000003">
    <property type="protein sequence ID" value="MBA0793815.1"/>
    <property type="molecule type" value="Genomic_DNA"/>
</dbReference>
<name>A0A7J9GAH6_9ROSI</name>
<evidence type="ECO:0008006" key="3">
    <source>
        <dbReference type="Google" id="ProtNLM"/>
    </source>
</evidence>
<proteinExistence type="predicted"/>
<dbReference type="OrthoDB" id="10409930at2759"/>
<accession>A0A7J9GAH6</accession>
<protein>
    <recommendedName>
        <fullName evidence="3">SCP domain-containing protein</fullName>
    </recommendedName>
</protein>
<organism evidence="1 2">
    <name type="scientific">Gossypium harknessii</name>
    <dbReference type="NCBI Taxonomy" id="34285"/>
    <lineage>
        <taxon>Eukaryota</taxon>
        <taxon>Viridiplantae</taxon>
        <taxon>Streptophyta</taxon>
        <taxon>Embryophyta</taxon>
        <taxon>Tracheophyta</taxon>
        <taxon>Spermatophyta</taxon>
        <taxon>Magnoliopsida</taxon>
        <taxon>eudicotyledons</taxon>
        <taxon>Gunneridae</taxon>
        <taxon>Pentapetalae</taxon>
        <taxon>rosids</taxon>
        <taxon>malvids</taxon>
        <taxon>Malvales</taxon>
        <taxon>Malvaceae</taxon>
        <taxon>Malvoideae</taxon>
        <taxon>Gossypium</taxon>
    </lineage>
</organism>
<dbReference type="AlphaFoldDB" id="A0A7J9GAH6"/>